<proteinExistence type="predicted"/>
<dbReference type="Proteomes" id="UP001165289">
    <property type="component" value="Unassembled WGS sequence"/>
</dbReference>
<name>A0AAV7KMT9_9METZ</name>
<evidence type="ECO:0000313" key="2">
    <source>
        <dbReference type="Proteomes" id="UP001165289"/>
    </source>
</evidence>
<keyword evidence="2" id="KW-1185">Reference proteome</keyword>
<accession>A0AAV7KMT9</accession>
<sequence length="303" mass="34103">MDTYINPYVADMEENGIPLSQGLVRIKLLRTMFDGKMAGILSGAGGAHCQLCTATFKQLHDVELIRDGFPINRSITSAKELFQSVNEVEFLSLSSNDRLGLTHQPISDIDIICSSPLHSYLCIFRWFMTLVYHLQSGARKWSPSSLGIKNSMKFVSGLLMEKTGMKIDQPSSDGGTTSTGNVARNCFLDKNQFLYWVPLANISPTLHKLLAHSSELIRTCNNSHGLKVFSEEAVEVSNKLVRRYREHLARKMSFSLNTRDIFIRLMCNSDPVLNVYRKFTKASKKTHSSEPPDQEILFSQLTC</sequence>
<dbReference type="EMBL" id="JAKMXF010000016">
    <property type="protein sequence ID" value="KAI6661279.1"/>
    <property type="molecule type" value="Genomic_DNA"/>
</dbReference>
<organism evidence="1 2">
    <name type="scientific">Oopsacas minuta</name>
    <dbReference type="NCBI Taxonomy" id="111878"/>
    <lineage>
        <taxon>Eukaryota</taxon>
        <taxon>Metazoa</taxon>
        <taxon>Porifera</taxon>
        <taxon>Hexactinellida</taxon>
        <taxon>Hexasterophora</taxon>
        <taxon>Lyssacinosida</taxon>
        <taxon>Leucopsacidae</taxon>
        <taxon>Oopsacas</taxon>
    </lineage>
</organism>
<gene>
    <name evidence="1" type="ORF">LOD99_10059</name>
</gene>
<evidence type="ECO:0000313" key="1">
    <source>
        <dbReference type="EMBL" id="KAI6661279.1"/>
    </source>
</evidence>
<comment type="caution">
    <text evidence="1">The sequence shown here is derived from an EMBL/GenBank/DDBJ whole genome shotgun (WGS) entry which is preliminary data.</text>
</comment>
<dbReference type="AlphaFoldDB" id="A0AAV7KMT9"/>
<protein>
    <submittedName>
        <fullName evidence="1">Dna-mediated transposase</fullName>
    </submittedName>
</protein>
<reference evidence="1 2" key="1">
    <citation type="journal article" date="2023" name="BMC Biol.">
        <title>The compact genome of the sponge Oopsacas minuta (Hexactinellida) is lacking key metazoan core genes.</title>
        <authorList>
            <person name="Santini S."/>
            <person name="Schenkelaars Q."/>
            <person name="Jourda C."/>
            <person name="Duchesne M."/>
            <person name="Belahbib H."/>
            <person name="Rocher C."/>
            <person name="Selva M."/>
            <person name="Riesgo A."/>
            <person name="Vervoort M."/>
            <person name="Leys S.P."/>
            <person name="Kodjabachian L."/>
            <person name="Le Bivic A."/>
            <person name="Borchiellini C."/>
            <person name="Claverie J.M."/>
            <person name="Renard E."/>
        </authorList>
    </citation>
    <scope>NUCLEOTIDE SEQUENCE [LARGE SCALE GENOMIC DNA]</scope>
    <source>
        <strain evidence="1">SPO-2</strain>
    </source>
</reference>